<protein>
    <submittedName>
        <fullName evidence="1">Uncharacterized protein</fullName>
    </submittedName>
</protein>
<keyword evidence="2" id="KW-1185">Reference proteome</keyword>
<accession>A0A9P8RS94</accession>
<dbReference type="Proteomes" id="UP000750711">
    <property type="component" value="Unassembled WGS sequence"/>
</dbReference>
<sequence>MANDSKDDVEMSIKQQDDLFRWQLSQKNIKVLNDLSFFMGGVVEDKSNSAKVHTALKKNRVIDAATGALDTGRITKHFANELYVLSVHRQRKLVGLLFWWEEELVRWRLLEEEEAEIRHLLTQEGEREDLMVALKVVEAKKKMLPSVRAQDSSLPSYTRT</sequence>
<gene>
    <name evidence="1" type="ORF">GP486_002294</name>
</gene>
<dbReference type="EMBL" id="JAGHQM010000247">
    <property type="protein sequence ID" value="KAH0563139.1"/>
    <property type="molecule type" value="Genomic_DNA"/>
</dbReference>
<reference evidence="1" key="1">
    <citation type="submission" date="2021-03" db="EMBL/GenBank/DDBJ databases">
        <title>Comparative genomics and phylogenomic investigation of the class Geoglossomycetes provide insights into ecological specialization and systematics.</title>
        <authorList>
            <person name="Melie T."/>
            <person name="Pirro S."/>
            <person name="Miller A.N."/>
            <person name="Quandt A."/>
        </authorList>
    </citation>
    <scope>NUCLEOTIDE SEQUENCE</scope>
    <source>
        <strain evidence="1">CAQ_001_2017</strain>
    </source>
</reference>
<dbReference type="AlphaFoldDB" id="A0A9P8RS94"/>
<proteinExistence type="predicted"/>
<evidence type="ECO:0000313" key="2">
    <source>
        <dbReference type="Proteomes" id="UP000750711"/>
    </source>
</evidence>
<comment type="caution">
    <text evidence="1">The sequence shown here is derived from an EMBL/GenBank/DDBJ whole genome shotgun (WGS) entry which is preliminary data.</text>
</comment>
<evidence type="ECO:0000313" key="1">
    <source>
        <dbReference type="EMBL" id="KAH0563139.1"/>
    </source>
</evidence>
<organism evidence="1 2">
    <name type="scientific">Trichoglossum hirsutum</name>
    <dbReference type="NCBI Taxonomy" id="265104"/>
    <lineage>
        <taxon>Eukaryota</taxon>
        <taxon>Fungi</taxon>
        <taxon>Dikarya</taxon>
        <taxon>Ascomycota</taxon>
        <taxon>Pezizomycotina</taxon>
        <taxon>Geoglossomycetes</taxon>
        <taxon>Geoglossales</taxon>
        <taxon>Geoglossaceae</taxon>
        <taxon>Trichoglossum</taxon>
    </lineage>
</organism>
<name>A0A9P8RS94_9PEZI</name>